<organism evidence="9 10">
    <name type="scientific">Dyella thiooxydans</name>
    <dbReference type="NCBI Taxonomy" id="445710"/>
    <lineage>
        <taxon>Bacteria</taxon>
        <taxon>Pseudomonadati</taxon>
        <taxon>Pseudomonadota</taxon>
        <taxon>Gammaproteobacteria</taxon>
        <taxon>Lysobacterales</taxon>
        <taxon>Rhodanobacteraceae</taxon>
        <taxon>Dyella</taxon>
    </lineage>
</organism>
<dbReference type="KEGG" id="dtx:ATSB10_20740"/>
<dbReference type="SUPFAM" id="SSF56935">
    <property type="entry name" value="Porins"/>
    <property type="match status" value="1"/>
</dbReference>
<accession>A0A160N2A5</accession>
<gene>
    <name evidence="9" type="ORF">ATSB10_20740</name>
</gene>
<dbReference type="GO" id="GO:0044718">
    <property type="term" value="P:siderophore transmembrane transport"/>
    <property type="evidence" value="ECO:0007669"/>
    <property type="project" value="TreeGrafter"/>
</dbReference>
<proteinExistence type="predicted"/>
<keyword evidence="10" id="KW-1185">Reference proteome</keyword>
<protein>
    <recommendedName>
        <fullName evidence="8">TonB-dependent transporter Oar-like beta-barrel domain-containing protein</fullName>
    </recommendedName>
</protein>
<feature type="signal peptide" evidence="7">
    <location>
        <begin position="1"/>
        <end position="25"/>
    </location>
</feature>
<evidence type="ECO:0000256" key="1">
    <source>
        <dbReference type="ARBA" id="ARBA00004571"/>
    </source>
</evidence>
<dbReference type="PATRIC" id="fig|445710.3.peg.2073"/>
<dbReference type="Pfam" id="PF13620">
    <property type="entry name" value="CarboxypepD_reg"/>
    <property type="match status" value="1"/>
</dbReference>
<evidence type="ECO:0000313" key="10">
    <source>
        <dbReference type="Proteomes" id="UP000077255"/>
    </source>
</evidence>
<reference evidence="9 10" key="1">
    <citation type="submission" date="2016-02" db="EMBL/GenBank/DDBJ databases">
        <title>Complete genome sequencing and analysis of ATSB10, Dyella thiooxydans isolated from rhizosphere soil of sunflower (Helianthus annuus L.).</title>
        <authorList>
            <person name="Lee Y."/>
            <person name="Hwangbo K."/>
            <person name="Chung H."/>
            <person name="Yoo J."/>
            <person name="Kim K.Y."/>
            <person name="Sa T.M."/>
            <person name="Um Y."/>
            <person name="Madhaiyan M."/>
        </authorList>
    </citation>
    <scope>NUCLEOTIDE SEQUENCE [LARGE SCALE GENOMIC DNA]</scope>
    <source>
        <strain evidence="9 10">ATSB10</strain>
    </source>
</reference>
<dbReference type="OrthoDB" id="9768147at2"/>
<keyword evidence="3" id="KW-1134">Transmembrane beta strand</keyword>
<evidence type="ECO:0000259" key="8">
    <source>
        <dbReference type="Pfam" id="PF25183"/>
    </source>
</evidence>
<evidence type="ECO:0000256" key="4">
    <source>
        <dbReference type="ARBA" id="ARBA00022692"/>
    </source>
</evidence>
<dbReference type="PANTHER" id="PTHR30069">
    <property type="entry name" value="TONB-DEPENDENT OUTER MEMBRANE RECEPTOR"/>
    <property type="match status" value="1"/>
</dbReference>
<name>A0A160N2A5_9GAMM</name>
<keyword evidence="4" id="KW-0812">Transmembrane</keyword>
<evidence type="ECO:0000256" key="3">
    <source>
        <dbReference type="ARBA" id="ARBA00022452"/>
    </source>
</evidence>
<evidence type="ECO:0000256" key="2">
    <source>
        <dbReference type="ARBA" id="ARBA00022448"/>
    </source>
</evidence>
<dbReference type="InterPro" id="IPR036942">
    <property type="entry name" value="Beta-barrel_TonB_sf"/>
</dbReference>
<dbReference type="EMBL" id="CP014841">
    <property type="protein sequence ID" value="AND69528.1"/>
    <property type="molecule type" value="Genomic_DNA"/>
</dbReference>
<keyword evidence="6" id="KW-0998">Cell outer membrane</keyword>
<dbReference type="InterPro" id="IPR039426">
    <property type="entry name" value="TonB-dep_rcpt-like"/>
</dbReference>
<dbReference type="Gene3D" id="2.40.170.20">
    <property type="entry name" value="TonB-dependent receptor, beta-barrel domain"/>
    <property type="match status" value="1"/>
</dbReference>
<keyword evidence="5" id="KW-0472">Membrane</keyword>
<dbReference type="PANTHER" id="PTHR30069:SF46">
    <property type="entry name" value="OAR PROTEIN"/>
    <property type="match status" value="1"/>
</dbReference>
<keyword evidence="7" id="KW-0732">Signal</keyword>
<dbReference type="SUPFAM" id="SSF49464">
    <property type="entry name" value="Carboxypeptidase regulatory domain-like"/>
    <property type="match status" value="1"/>
</dbReference>
<keyword evidence="2" id="KW-0813">Transport</keyword>
<dbReference type="GO" id="GO:0009279">
    <property type="term" value="C:cell outer membrane"/>
    <property type="evidence" value="ECO:0007669"/>
    <property type="project" value="UniProtKB-SubCell"/>
</dbReference>
<feature type="chain" id="PRO_5007817945" description="TonB-dependent transporter Oar-like beta-barrel domain-containing protein" evidence="7">
    <location>
        <begin position="26"/>
        <end position="1084"/>
    </location>
</feature>
<evidence type="ECO:0000313" key="9">
    <source>
        <dbReference type="EMBL" id="AND69528.1"/>
    </source>
</evidence>
<dbReference type="InterPro" id="IPR057601">
    <property type="entry name" value="Oar-like_b-barrel"/>
</dbReference>
<evidence type="ECO:0000256" key="5">
    <source>
        <dbReference type="ARBA" id="ARBA00023136"/>
    </source>
</evidence>
<dbReference type="GO" id="GO:0015344">
    <property type="term" value="F:siderophore uptake transmembrane transporter activity"/>
    <property type="evidence" value="ECO:0007669"/>
    <property type="project" value="TreeGrafter"/>
</dbReference>
<dbReference type="Pfam" id="PF25183">
    <property type="entry name" value="OMP_b-brl_4"/>
    <property type="match status" value="1"/>
</dbReference>
<dbReference type="AlphaFoldDB" id="A0A160N2A5"/>
<dbReference type="STRING" id="445710.ATSB10_20740"/>
<dbReference type="Gene3D" id="2.60.40.1120">
    <property type="entry name" value="Carboxypeptidase-like, regulatory domain"/>
    <property type="match status" value="1"/>
</dbReference>
<feature type="domain" description="TonB-dependent transporter Oar-like beta-barrel" evidence="8">
    <location>
        <begin position="248"/>
        <end position="1011"/>
    </location>
</feature>
<evidence type="ECO:0000256" key="6">
    <source>
        <dbReference type="ARBA" id="ARBA00023237"/>
    </source>
</evidence>
<dbReference type="InterPro" id="IPR008969">
    <property type="entry name" value="CarboxyPept-like_regulatory"/>
</dbReference>
<sequence length="1084" mass="118255">MNNRIRTKLLPLAIASLLVSAPAFAQNVTSAAVSGRVVDANGQPVAGATVQIVHEPSGTTKVVTTDADGRYAAQGLRVGGPFDITASKQGMASAQQDNVYLQLGQASAINLQIAGASQAKDLGAVTVSASALAQTFSPDNKGLSTNVSQRQLDTTPQGNRSIDDIARLDPRINVTDQGDGSISMAGLPNRYNNISVDGISQGDPFGLNANGLPYQGSPISVDTIAEYNISTANFDVASDAVGADINAVTKSGTNQFHGSVYYAYRNASSMVGNAGWLGSSDPGYGYTGYKRDWTGGFTVGGPIIKDKLFFFVSAEQEKTTGIGADSANGLDSSLGSGASTSNKISPGDLQKVIDTAKALGLNPGSFGSGGSELNDKRYLAKIDWNITDNHRASLTYQRTKESQPIIQGNSSSNIGLSSYWYTKNSLTENTALQLFDDWSDNFSTEAKISYQKFTQNRAGFADQPQVQVYLSDTGKGPSVYLGEDQYSHYNAIQTKKWSLFLAGTYYLGDHTLKGGIDYQRNDIYNLFGRTEFGSYTFYGLDNFQNAAYDSYFLYQPAAGYTLNDVAAKWVYSQYSPFLQDTWQVNNNLSVTYGVRVDIPHSDHPPLYNAAFEQAFGYPNNSTLGSKNRVVEPRFSFNYNFDTERMLQLRGGFGLFQTFPPTVWMTNPYQNNGLTVASYKSFDPTATPFSPDAHNQNLPAGNGSVSGVVDTIDPNFKLPTVWKTTLALDSELPWWGLIGSVELQHIQTRDGILYQALNIGTPTTDANGNPILLPDGRYQYWKTPGATSSKLANNGSNPAFDRYSTLLTNTHKGKSDSLTLALSKPFSESWFGNVSFTLSHATEVNPGNSSQASSGYKYVVRTNANEVVAGTADRDIPKALKASLTWQHAFFGDYKTSVSAFYNGHSGLPYSWIFSGDVNGDGITYEDPAYIPTLNDPRVSYGNASPELIQQFQDYISHDKYLSKHRGQIAARNGARLPWVNELDMSFQQEIPGLFKGNKGIVRLDVYNFLNMLDKNWGQTQTIQYFTRTLAGYDGVNAQGQYVYYLPTDKNGNYQPQQRSVYDGGSNPTRVVSRWSAMLTLKYTF</sequence>
<evidence type="ECO:0000256" key="7">
    <source>
        <dbReference type="SAM" id="SignalP"/>
    </source>
</evidence>
<comment type="subcellular location">
    <subcellularLocation>
        <location evidence="1">Cell outer membrane</location>
        <topology evidence="1">Multi-pass membrane protein</topology>
    </subcellularLocation>
</comment>
<dbReference type="Proteomes" id="UP000077255">
    <property type="component" value="Chromosome"/>
</dbReference>
<dbReference type="RefSeq" id="WP_063672506.1">
    <property type="nucleotide sequence ID" value="NZ_CP014841.1"/>
</dbReference>